<dbReference type="Proteomes" id="UP000515947">
    <property type="component" value="Chromosome"/>
</dbReference>
<evidence type="ECO:0000313" key="2">
    <source>
        <dbReference type="Proteomes" id="UP000515947"/>
    </source>
</evidence>
<name>A0A7G9RAL7_9ACTN</name>
<dbReference type="RefSeq" id="WP_187578484.1">
    <property type="nucleotide sequence ID" value="NZ_CP060713.1"/>
</dbReference>
<dbReference type="KEGG" id="nmes:H9L09_19705"/>
<protein>
    <submittedName>
        <fullName evidence="1">Uncharacterized protein</fullName>
    </submittedName>
</protein>
<reference evidence="1 2" key="1">
    <citation type="submission" date="2020-08" db="EMBL/GenBank/DDBJ databases">
        <title>Genome sequence of Nocardioides mesophilus KACC 16243T.</title>
        <authorList>
            <person name="Hyun D.-W."/>
            <person name="Bae J.-W."/>
        </authorList>
    </citation>
    <scope>NUCLEOTIDE SEQUENCE [LARGE SCALE GENOMIC DNA]</scope>
    <source>
        <strain evidence="1 2">KACC 16243</strain>
    </source>
</reference>
<dbReference type="AlphaFoldDB" id="A0A7G9RAL7"/>
<proteinExistence type="predicted"/>
<gene>
    <name evidence="1" type="ORF">H9L09_19705</name>
</gene>
<sequence>MNTADEPAWYEIRFQGHLDPKWAAWFDGFSLEPQADGITVLRGRVVDQAALHGLLGRLRDLGLPLLDVVRDPGAGSSGR</sequence>
<organism evidence="1 2">
    <name type="scientific">Nocardioides mesophilus</name>
    <dbReference type="NCBI Taxonomy" id="433659"/>
    <lineage>
        <taxon>Bacteria</taxon>
        <taxon>Bacillati</taxon>
        <taxon>Actinomycetota</taxon>
        <taxon>Actinomycetes</taxon>
        <taxon>Propionibacteriales</taxon>
        <taxon>Nocardioidaceae</taxon>
        <taxon>Nocardioides</taxon>
    </lineage>
</organism>
<evidence type="ECO:0000313" key="1">
    <source>
        <dbReference type="EMBL" id="QNN52642.1"/>
    </source>
</evidence>
<accession>A0A7G9RAL7</accession>
<keyword evidence="2" id="KW-1185">Reference proteome</keyword>
<dbReference type="EMBL" id="CP060713">
    <property type="protein sequence ID" value="QNN52642.1"/>
    <property type="molecule type" value="Genomic_DNA"/>
</dbReference>